<feature type="domain" description="PLD phosphodiesterase" evidence="10">
    <location>
        <begin position="1103"/>
        <end position="1130"/>
    </location>
</feature>
<dbReference type="GO" id="GO:0009395">
    <property type="term" value="P:phospholipid catabolic process"/>
    <property type="evidence" value="ECO:0007669"/>
    <property type="project" value="TreeGrafter"/>
</dbReference>
<evidence type="ECO:0000256" key="2">
    <source>
        <dbReference type="ARBA" id="ARBA00008664"/>
    </source>
</evidence>
<dbReference type="SMART" id="SM00155">
    <property type="entry name" value="PLDc"/>
    <property type="match status" value="2"/>
</dbReference>
<evidence type="ECO:0000256" key="4">
    <source>
        <dbReference type="ARBA" id="ARBA00022801"/>
    </source>
</evidence>
<accession>A0A8K0UV18</accession>
<keyword evidence="5 7" id="KW-0442">Lipid degradation</keyword>
<dbReference type="InterPro" id="IPR025202">
    <property type="entry name" value="PLD-like_dom"/>
</dbReference>
<dbReference type="CDD" id="cd09138">
    <property type="entry name" value="PLDc_vPLD1_2_yPLD_like_1"/>
    <property type="match status" value="1"/>
</dbReference>
<feature type="region of interest" description="Disordered" evidence="8">
    <location>
        <begin position="571"/>
        <end position="648"/>
    </location>
</feature>
<feature type="compositionally biased region" description="Polar residues" evidence="8">
    <location>
        <begin position="1531"/>
        <end position="1545"/>
    </location>
</feature>
<evidence type="ECO:0000256" key="5">
    <source>
        <dbReference type="ARBA" id="ARBA00022963"/>
    </source>
</evidence>
<dbReference type="InterPro" id="IPR001683">
    <property type="entry name" value="PX_dom"/>
</dbReference>
<dbReference type="SMART" id="SM00312">
    <property type="entry name" value="PX"/>
    <property type="match status" value="1"/>
</dbReference>
<keyword evidence="3" id="KW-0677">Repeat</keyword>
<comment type="catalytic activity">
    <reaction evidence="1 7">
        <text>a 1,2-diacyl-sn-glycero-3-phosphocholine + H2O = a 1,2-diacyl-sn-glycero-3-phosphate + choline + H(+)</text>
        <dbReference type="Rhea" id="RHEA:14445"/>
        <dbReference type="ChEBI" id="CHEBI:15354"/>
        <dbReference type="ChEBI" id="CHEBI:15377"/>
        <dbReference type="ChEBI" id="CHEBI:15378"/>
        <dbReference type="ChEBI" id="CHEBI:57643"/>
        <dbReference type="ChEBI" id="CHEBI:58608"/>
        <dbReference type="EC" id="3.1.4.4"/>
    </reaction>
</comment>
<feature type="domain" description="PH" evidence="9">
    <location>
        <begin position="450"/>
        <end position="682"/>
    </location>
</feature>
<dbReference type="InterPro" id="IPR015679">
    <property type="entry name" value="PLipase_D_fam"/>
</dbReference>
<feature type="compositionally biased region" description="Polar residues" evidence="8">
    <location>
        <begin position="1399"/>
        <end position="1410"/>
    </location>
</feature>
<dbReference type="Pfam" id="PF13091">
    <property type="entry name" value="PLDc_2"/>
    <property type="match status" value="1"/>
</dbReference>
<dbReference type="PIRSF" id="PIRSF009376">
    <property type="entry name" value="Phospholipase_D_euk"/>
    <property type="match status" value="1"/>
</dbReference>
<feature type="region of interest" description="Disordered" evidence="8">
    <location>
        <begin position="1"/>
        <end position="248"/>
    </location>
</feature>
<evidence type="ECO:0000256" key="7">
    <source>
        <dbReference type="PIRNR" id="PIRNR009376"/>
    </source>
</evidence>
<reference evidence="11" key="1">
    <citation type="journal article" date="2021" name="New Phytol.">
        <title>Evolutionary innovations through gain and loss of genes in the ectomycorrhizal Boletales.</title>
        <authorList>
            <person name="Wu G."/>
            <person name="Miyauchi S."/>
            <person name="Morin E."/>
            <person name="Kuo A."/>
            <person name="Drula E."/>
            <person name="Varga T."/>
            <person name="Kohler A."/>
            <person name="Feng B."/>
            <person name="Cao Y."/>
            <person name="Lipzen A."/>
            <person name="Daum C."/>
            <person name="Hundley H."/>
            <person name="Pangilinan J."/>
            <person name="Johnson J."/>
            <person name="Barry K."/>
            <person name="LaButti K."/>
            <person name="Ng V."/>
            <person name="Ahrendt S."/>
            <person name="Min B."/>
            <person name="Choi I.G."/>
            <person name="Park H."/>
            <person name="Plett J.M."/>
            <person name="Magnuson J."/>
            <person name="Spatafora J.W."/>
            <person name="Nagy L.G."/>
            <person name="Henrissat B."/>
            <person name="Grigoriev I.V."/>
            <person name="Yang Z.L."/>
            <person name="Xu J."/>
            <person name="Martin F.M."/>
        </authorList>
    </citation>
    <scope>NUCLEOTIDE SEQUENCE</scope>
    <source>
        <strain evidence="11">KKN 215</strain>
    </source>
</reference>
<dbReference type="PANTHER" id="PTHR18896:SF76">
    <property type="entry name" value="PHOSPHOLIPASE"/>
    <property type="match status" value="1"/>
</dbReference>
<dbReference type="GO" id="GO:0006654">
    <property type="term" value="P:phosphatidic acid biosynthetic process"/>
    <property type="evidence" value="ECO:0007669"/>
    <property type="project" value="InterPro"/>
</dbReference>
<comment type="caution">
    <text evidence="11">The sequence shown here is derived from an EMBL/GenBank/DDBJ whole genome shotgun (WGS) entry which is preliminary data.</text>
</comment>
<feature type="compositionally biased region" description="Basic and acidic residues" evidence="8">
    <location>
        <begin position="1319"/>
        <end position="1333"/>
    </location>
</feature>
<feature type="compositionally biased region" description="Acidic residues" evidence="8">
    <location>
        <begin position="593"/>
        <end position="604"/>
    </location>
</feature>
<organism evidence="11 12">
    <name type="scientific">Cristinia sonorae</name>
    <dbReference type="NCBI Taxonomy" id="1940300"/>
    <lineage>
        <taxon>Eukaryota</taxon>
        <taxon>Fungi</taxon>
        <taxon>Dikarya</taxon>
        <taxon>Basidiomycota</taxon>
        <taxon>Agaricomycotina</taxon>
        <taxon>Agaricomycetes</taxon>
        <taxon>Agaricomycetidae</taxon>
        <taxon>Agaricales</taxon>
        <taxon>Pleurotineae</taxon>
        <taxon>Stephanosporaceae</taxon>
        <taxon>Cristinia</taxon>
    </lineage>
</organism>
<evidence type="ECO:0000259" key="9">
    <source>
        <dbReference type="PROSITE" id="PS50003"/>
    </source>
</evidence>
<evidence type="ECO:0000256" key="1">
    <source>
        <dbReference type="ARBA" id="ARBA00000798"/>
    </source>
</evidence>
<feature type="region of interest" description="Disordered" evidence="8">
    <location>
        <begin position="1474"/>
        <end position="1552"/>
    </location>
</feature>
<feature type="compositionally biased region" description="Basic and acidic residues" evidence="8">
    <location>
        <begin position="541"/>
        <end position="550"/>
    </location>
</feature>
<dbReference type="GO" id="GO:0004630">
    <property type="term" value="F:phospholipase D activity"/>
    <property type="evidence" value="ECO:0007669"/>
    <property type="project" value="UniProtKB-UniRule"/>
</dbReference>
<evidence type="ECO:0000259" key="10">
    <source>
        <dbReference type="PROSITE" id="PS50035"/>
    </source>
</evidence>
<protein>
    <recommendedName>
        <fullName evidence="7">Phospholipase</fullName>
        <ecNumber evidence="7">3.1.4.4</ecNumber>
    </recommendedName>
</protein>
<dbReference type="InterPro" id="IPR016555">
    <property type="entry name" value="PLipase_D_euk"/>
</dbReference>
<dbReference type="GO" id="GO:0035091">
    <property type="term" value="F:phosphatidylinositol binding"/>
    <property type="evidence" value="ECO:0007669"/>
    <property type="project" value="InterPro"/>
</dbReference>
<gene>
    <name evidence="11" type="ORF">BXZ70DRAFT_1005331</name>
</gene>
<comment type="similarity">
    <text evidence="2 7">Belongs to the phospholipase D family.</text>
</comment>
<dbReference type="InterPro" id="IPR001736">
    <property type="entry name" value="PLipase_D/transphosphatidylase"/>
</dbReference>
<name>A0A8K0UV18_9AGAR</name>
<dbReference type="PROSITE" id="PS50035">
    <property type="entry name" value="PLD"/>
    <property type="match status" value="2"/>
</dbReference>
<dbReference type="EC" id="3.1.4.4" evidence="7"/>
<sequence length="1604" mass="180291">MASIAVPKHGIAEVVHSLKEHKPITNASSEHPQEPPLAQPEQNQASPDHSRHASVAHSSTSKHPRKSSVSGYRHPPPGTPSGRTGPPRSISYSYHYSLSGHGPSRNNSGNDEDAEHADGAFLEYDDFGPINSPFRGVLDPVDSEKKGEEAEDRKGKKRESSSYFPENWKPFRWTESPKLESAPYRASPDLESEFQHNDTIEEISENEGQETPRTDAPARKDASPSRPPRRARSLPHLNGDAKTSPAPKWSRLKSLLPSIISQGRGGANSAGPSAVIPQSINITDELIAGGLSTLMLRLWFECDEGGHRRVPILFHRLRIRVSDSLHPMHGHKAVFRIECEYANGAARWVVYRQLREFVSLHTHYTLSNAYNRQLESLPDFPKTSLPYFKWLKEKDSAVGRAGFARMQRESLENYLIDLIRAVMFHPAANRLSSFLEISALSIALAQSGGAQYKAGFLRIESAGAKGGWGRRGTSWRDRKKQKWASVRESYLVVLEEMGELTVYDVFLLDSGFKIERPTRYFRQGLNLLSLPGEEVGQDSSEQEKSHETRSHVGSTVAASFTSRISKVFHRKGHKKHGVNGFHPNTGTNGTTDAESETEHDEDSSDDSRPVTPMLDPSTNTNPLDMPDSQLPKLGEGGHRRRKKGDVSKHTFYVENSQMRLKLYAKNERQMLQWIAALEKAASSSHYTGKNRFDSFAPIRLNVAAQWLVDGRDYFWNLSRAILLAREAIYIHDWWLSPELKMRRPQMDKYRLDRLLEKKAKEGVKIYIILYQEVSSRTTPVDSNYAKQRLSALHPNIMVQRSPSHFQTGTFYWAHHEKLCVIDQAIVFMGGLDLCFGRWDTPQHVLTDNPDDVEYIWPGKDYSNPRVTDFHTLNKPEEDMYDRAKVPRMPWHDVSMQIVGQPARDLARHFVERWNYLLRIKNHSRQMPFLIPPPEFTPGELTAMGLTGTCELQICRSAGPWSMGTPDKIEHSIQNAYLKAIQLSEHFVYIENQFFITSTVVNEVKIENRIGDAIVHRAIRAHREGTPWRCCIVIPLLPGFTFPVDHSDASAIRIILECQNRTLCRGPNSIFARLRKEGLDPDDYISVFSLRNWAKLQGDVLTTEQVYIHGKVCIVDDRLAIIGSANINERSQRGDRDSEIAAVIRDTDMLDGAMAGKPYKVGRFAHTLRVRLMREHLGVDVDAMYEDDLMAFEPTAPLDEQDGWDPDVEQEYGKETGVTQAGKHHESGATRRLAHDVLSGMGQAIHGTAEGQAKDISVLARKVGIEPKNADVTAGEKSLQEERQTFTMDGEKVPGFASSVVPTLEEKTITENRPQPNHTENGDGHQPDGDAAKQDDEESQSHSQEAQVDGELYGAPAHADVKHDGRPPQPEQDKGDVEGEEHAAPDARATLRRNLAAKPSTKSAKGQWTLPTPTPHVDPNGFDDPLCDEFWKDMWVASAVHNTEIFRKVFHAIPDDLITTWKQYKEFIVHHERLNKPAKDHDRSSQEPVARVPSEAGDVGAPGQVPTEDGESANGENPVPKSKDFSVDEQGESNPPQASQNGANNRKPNRGVEPFDQSEREAMEQLLEEVRGHLVLYPTRFLEGEDIANNFLFNADRLMPLPIYD</sequence>
<dbReference type="OrthoDB" id="14911at2759"/>
<dbReference type="CDD" id="cd09141">
    <property type="entry name" value="PLDc_vPLD1_2_yPLD_like_2"/>
    <property type="match status" value="1"/>
</dbReference>
<dbReference type="Gene3D" id="3.30.870.10">
    <property type="entry name" value="Endonuclease Chain A"/>
    <property type="match status" value="2"/>
</dbReference>
<feature type="compositionally biased region" description="Basic and acidic residues" evidence="8">
    <location>
        <begin position="1474"/>
        <end position="1484"/>
    </location>
</feature>
<feature type="compositionally biased region" description="Basic and acidic residues" evidence="8">
    <location>
        <begin position="210"/>
        <end position="223"/>
    </location>
</feature>
<feature type="domain" description="PLD phosphodiesterase" evidence="10">
    <location>
        <begin position="810"/>
        <end position="837"/>
    </location>
</feature>
<evidence type="ECO:0000256" key="8">
    <source>
        <dbReference type="SAM" id="MobiDB-lite"/>
    </source>
</evidence>
<feature type="compositionally biased region" description="Low complexity" evidence="8">
    <location>
        <begin position="80"/>
        <end position="104"/>
    </location>
</feature>
<dbReference type="Proteomes" id="UP000813824">
    <property type="component" value="Unassembled WGS sequence"/>
</dbReference>
<dbReference type="SMART" id="SM00233">
    <property type="entry name" value="PH"/>
    <property type="match status" value="1"/>
</dbReference>
<dbReference type="InterPro" id="IPR036871">
    <property type="entry name" value="PX_dom_sf"/>
</dbReference>
<evidence type="ECO:0000313" key="12">
    <source>
        <dbReference type="Proteomes" id="UP000813824"/>
    </source>
</evidence>
<dbReference type="PROSITE" id="PS50003">
    <property type="entry name" value="PH_DOMAIN"/>
    <property type="match status" value="1"/>
</dbReference>
<keyword evidence="12" id="KW-1185">Reference proteome</keyword>
<feature type="compositionally biased region" description="Basic and acidic residues" evidence="8">
    <location>
        <begin position="142"/>
        <end position="160"/>
    </location>
</feature>
<dbReference type="EMBL" id="JAEVFJ010000005">
    <property type="protein sequence ID" value="KAH8104830.1"/>
    <property type="molecule type" value="Genomic_DNA"/>
</dbReference>
<feature type="compositionally biased region" description="Basic and acidic residues" evidence="8">
    <location>
        <begin position="1358"/>
        <end position="1384"/>
    </location>
</feature>
<feature type="region of interest" description="Disordered" evidence="8">
    <location>
        <begin position="532"/>
        <end position="556"/>
    </location>
</feature>
<evidence type="ECO:0000313" key="11">
    <source>
        <dbReference type="EMBL" id="KAH8104830.1"/>
    </source>
</evidence>
<dbReference type="FunFam" id="3.30.870.10:FF:000011">
    <property type="entry name" value="Phospholipase"/>
    <property type="match status" value="1"/>
</dbReference>
<dbReference type="GO" id="GO:0035556">
    <property type="term" value="P:intracellular signal transduction"/>
    <property type="evidence" value="ECO:0007669"/>
    <property type="project" value="InterPro"/>
</dbReference>
<dbReference type="InterPro" id="IPR001849">
    <property type="entry name" value="PH_domain"/>
</dbReference>
<proteinExistence type="inferred from homology"/>
<dbReference type="SUPFAM" id="SSF64268">
    <property type="entry name" value="PX domain"/>
    <property type="match status" value="1"/>
</dbReference>
<keyword evidence="4 7" id="KW-0378">Hydrolase</keyword>
<evidence type="ECO:0000256" key="6">
    <source>
        <dbReference type="ARBA" id="ARBA00023098"/>
    </source>
</evidence>
<dbReference type="PANTHER" id="PTHR18896">
    <property type="entry name" value="PHOSPHOLIPASE D"/>
    <property type="match status" value="1"/>
</dbReference>
<feature type="region of interest" description="Disordered" evidence="8">
    <location>
        <begin position="1284"/>
        <end position="1419"/>
    </location>
</feature>
<dbReference type="CDD" id="cd06093">
    <property type="entry name" value="PX_domain"/>
    <property type="match status" value="1"/>
</dbReference>
<dbReference type="SUPFAM" id="SSF56024">
    <property type="entry name" value="Phospholipase D/nuclease"/>
    <property type="match status" value="2"/>
</dbReference>
<keyword evidence="6" id="KW-0443">Lipid metabolism</keyword>
<dbReference type="Gene3D" id="3.30.1520.10">
    <property type="entry name" value="Phox-like domain"/>
    <property type="match status" value="1"/>
</dbReference>
<evidence type="ECO:0000256" key="3">
    <source>
        <dbReference type="ARBA" id="ARBA00022737"/>
    </source>
</evidence>